<organism evidence="1 2">
    <name type="scientific">Favolaschia claudopus</name>
    <dbReference type="NCBI Taxonomy" id="2862362"/>
    <lineage>
        <taxon>Eukaryota</taxon>
        <taxon>Fungi</taxon>
        <taxon>Dikarya</taxon>
        <taxon>Basidiomycota</taxon>
        <taxon>Agaricomycotina</taxon>
        <taxon>Agaricomycetes</taxon>
        <taxon>Agaricomycetidae</taxon>
        <taxon>Agaricales</taxon>
        <taxon>Marasmiineae</taxon>
        <taxon>Mycenaceae</taxon>
        <taxon>Favolaschia</taxon>
    </lineage>
</organism>
<reference evidence="1 2" key="1">
    <citation type="journal article" date="2024" name="J Genomics">
        <title>Draft genome sequencing and assembly of Favolaschia claudopus CIRM-BRFM 2984 isolated from oak limbs.</title>
        <authorList>
            <person name="Navarro D."/>
            <person name="Drula E."/>
            <person name="Chaduli D."/>
            <person name="Cazenave R."/>
            <person name="Ahrendt S."/>
            <person name="Wang J."/>
            <person name="Lipzen A."/>
            <person name="Daum C."/>
            <person name="Barry K."/>
            <person name="Grigoriev I.V."/>
            <person name="Favel A."/>
            <person name="Rosso M.N."/>
            <person name="Martin F."/>
        </authorList>
    </citation>
    <scope>NUCLEOTIDE SEQUENCE [LARGE SCALE GENOMIC DNA]</scope>
    <source>
        <strain evidence="1 2">CIRM-BRFM 2984</strain>
    </source>
</reference>
<proteinExistence type="predicted"/>
<keyword evidence="2" id="KW-1185">Reference proteome</keyword>
<dbReference type="Proteomes" id="UP001362999">
    <property type="component" value="Unassembled WGS sequence"/>
</dbReference>
<sequence>MQVDGGGYTASVHEPLEAAAWIECNWDSPLLTSLRDHGCGGPFACMLSPQEPCLALFGHLEDPQVESLARSLANVSAFPVMMRPAHHNPASTSLVGDVGARKDQTSFYTEYAHNLMKVACMDADEKPLLPEESEHRRQDLNFTQASTPDDKWESPLHQTRIKFQLKLSDTNIYTVNVGCSLKFKINETTEIPIDLSDLARPLSQPEIISLLDLDLEMRPRECKLDRSYANFGFISHRPESIIRRKFLHSGFERPEKTYKHARQQEIQRGIKASLGFSQASPLLTTALSYNRNNNFTLEAADNKVLPKCRVDYEIGEEWDRGDKCFSSYNIAYQPQDLGFQAEQEPLHPHISFVTRKQVLIWVADPASKSGVKGILILITNYISDIKSCKALCISERQLVNLGSGASYPPPRTNDETKPGTISVSVAPVQRQAVNNLGRLRAFLPRINLRSRTSGSASSDIPPAECLARGWDVNNGEWRSVLWPALDKDFRAAGVEGTSPVWNIQSPRRLQSDGVN</sequence>
<dbReference type="EMBL" id="JAWWNJ010000079">
    <property type="protein sequence ID" value="KAK7002430.1"/>
    <property type="molecule type" value="Genomic_DNA"/>
</dbReference>
<comment type="caution">
    <text evidence="1">The sequence shown here is derived from an EMBL/GenBank/DDBJ whole genome shotgun (WGS) entry which is preliminary data.</text>
</comment>
<gene>
    <name evidence="1" type="ORF">R3P38DRAFT_2557043</name>
</gene>
<dbReference type="AlphaFoldDB" id="A0AAW0A829"/>
<name>A0AAW0A829_9AGAR</name>
<evidence type="ECO:0000313" key="2">
    <source>
        <dbReference type="Proteomes" id="UP001362999"/>
    </source>
</evidence>
<accession>A0AAW0A829</accession>
<evidence type="ECO:0000313" key="1">
    <source>
        <dbReference type="EMBL" id="KAK7002430.1"/>
    </source>
</evidence>
<protein>
    <submittedName>
        <fullName evidence="1">Uncharacterized protein</fullName>
    </submittedName>
</protein>